<dbReference type="RefSeq" id="XP_003016315.1">
    <property type="nucleotide sequence ID" value="XM_003016269.1"/>
</dbReference>
<protein>
    <submittedName>
        <fullName evidence="2">GNAT family N-acetyltransferase, putative</fullName>
    </submittedName>
</protein>
<dbReference type="AlphaFoldDB" id="D4ANA9"/>
<reference evidence="3" key="1">
    <citation type="journal article" date="2011" name="Genome Biol.">
        <title>Comparative and functional genomics provide insights into the pathogenicity of dermatophytic fungi.</title>
        <authorList>
            <person name="Burmester A."/>
            <person name="Shelest E."/>
            <person name="Gloeckner G."/>
            <person name="Heddergott C."/>
            <person name="Schindler S."/>
            <person name="Staib P."/>
            <person name="Heidel A."/>
            <person name="Felder M."/>
            <person name="Petzold A."/>
            <person name="Szafranski K."/>
            <person name="Feuermann M."/>
            <person name="Pedruzzi I."/>
            <person name="Priebe S."/>
            <person name="Groth M."/>
            <person name="Winkler R."/>
            <person name="Li W."/>
            <person name="Kniemeyer O."/>
            <person name="Schroeckh V."/>
            <person name="Hertweck C."/>
            <person name="Hube B."/>
            <person name="White T.C."/>
            <person name="Platzer M."/>
            <person name="Guthke R."/>
            <person name="Heitman J."/>
            <person name="Woestemeyer J."/>
            <person name="Zipfel P.F."/>
            <person name="Monod M."/>
            <person name="Brakhage A.A."/>
        </authorList>
    </citation>
    <scope>NUCLEOTIDE SEQUENCE [LARGE SCALE GENOMIC DNA]</scope>
    <source>
        <strain evidence="3">ATCC MYA-4681 / CBS 112371</strain>
    </source>
</reference>
<dbReference type="InterPro" id="IPR016181">
    <property type="entry name" value="Acyl_CoA_acyltransferase"/>
</dbReference>
<dbReference type="InterPro" id="IPR000182">
    <property type="entry name" value="GNAT_dom"/>
</dbReference>
<dbReference type="GO" id="GO:0016747">
    <property type="term" value="F:acyltransferase activity, transferring groups other than amino-acyl groups"/>
    <property type="evidence" value="ECO:0007669"/>
    <property type="project" value="InterPro"/>
</dbReference>
<dbReference type="InterPro" id="IPR053144">
    <property type="entry name" value="Acetyltransferase_Butenolide"/>
</dbReference>
<sequence length="252" mass="28659">MNTIIILTDTIESEHQTKKIPPRTLTSANTAFDKYKRLLSSRQKEKQPDIIRQEPQEALLIMPDTTVTTPKTWVCPTRHGETNEFLVSMDKSLLSIAMMNEEFEKDYIYWAKSMPKEALQTAIDSSLCFGLFERIHDPTADCVDHEASKIALPEQSSLLKQIGFARLVTDNVTFFYLSDVFVMPEYQGKGLGSFLVQCIKEVLDGMKHLRRFILMTGDKNTGKYYERLMDVKMLGEIGNAYILGRKGPGSCV</sequence>
<dbReference type="HOGENOM" id="CLU_086503_2_0_1"/>
<dbReference type="eggNOG" id="ENOG502SYW6">
    <property type="taxonomic scope" value="Eukaryota"/>
</dbReference>
<comment type="caution">
    <text evidence="2">The sequence shown here is derived from an EMBL/GenBank/DDBJ whole genome shotgun (WGS) entry which is preliminary data.</text>
</comment>
<name>D4ANA9_ARTBC</name>
<dbReference type="GeneID" id="9521798"/>
<gene>
    <name evidence="2" type="ORF">ARB_05714</name>
</gene>
<dbReference type="KEGG" id="abe:ARB_05714"/>
<keyword evidence="2" id="KW-0808">Transferase</keyword>
<dbReference type="Proteomes" id="UP000008866">
    <property type="component" value="Unassembled WGS sequence"/>
</dbReference>
<evidence type="ECO:0000313" key="2">
    <source>
        <dbReference type="EMBL" id="EFE35670.1"/>
    </source>
</evidence>
<evidence type="ECO:0000259" key="1">
    <source>
        <dbReference type="PROSITE" id="PS51186"/>
    </source>
</evidence>
<evidence type="ECO:0000313" key="3">
    <source>
        <dbReference type="Proteomes" id="UP000008866"/>
    </source>
</evidence>
<dbReference type="CDD" id="cd04301">
    <property type="entry name" value="NAT_SF"/>
    <property type="match status" value="1"/>
</dbReference>
<organism evidence="2 3">
    <name type="scientific">Arthroderma benhamiae (strain ATCC MYA-4681 / CBS 112371)</name>
    <name type="common">Trichophyton mentagrophytes</name>
    <dbReference type="NCBI Taxonomy" id="663331"/>
    <lineage>
        <taxon>Eukaryota</taxon>
        <taxon>Fungi</taxon>
        <taxon>Dikarya</taxon>
        <taxon>Ascomycota</taxon>
        <taxon>Pezizomycotina</taxon>
        <taxon>Eurotiomycetes</taxon>
        <taxon>Eurotiomycetidae</taxon>
        <taxon>Onygenales</taxon>
        <taxon>Arthrodermataceae</taxon>
        <taxon>Trichophyton</taxon>
    </lineage>
</organism>
<keyword evidence="3" id="KW-1185">Reference proteome</keyword>
<dbReference type="EMBL" id="ABSU01000003">
    <property type="protein sequence ID" value="EFE35670.1"/>
    <property type="molecule type" value="Genomic_DNA"/>
</dbReference>
<proteinExistence type="predicted"/>
<dbReference type="SUPFAM" id="SSF55729">
    <property type="entry name" value="Acyl-CoA N-acyltransferases (Nat)"/>
    <property type="match status" value="1"/>
</dbReference>
<feature type="domain" description="N-acetyltransferase" evidence="1">
    <location>
        <begin position="162"/>
        <end position="252"/>
    </location>
</feature>
<accession>D4ANA9</accession>
<dbReference type="Pfam" id="PF00583">
    <property type="entry name" value="Acetyltransf_1"/>
    <property type="match status" value="1"/>
</dbReference>
<dbReference type="PANTHER" id="PTHR43233:SF1">
    <property type="entry name" value="FAMILY N-ACETYLTRANSFERASE, PUTATIVE (AFU_ORTHOLOGUE AFUA_6G03350)-RELATED"/>
    <property type="match status" value="1"/>
</dbReference>
<dbReference type="OMA" id="DMVWWAG"/>
<dbReference type="PANTHER" id="PTHR43233">
    <property type="entry name" value="FAMILY N-ACETYLTRANSFERASE, PUTATIVE (AFU_ORTHOLOGUE AFUA_6G03350)-RELATED"/>
    <property type="match status" value="1"/>
</dbReference>
<dbReference type="PROSITE" id="PS51186">
    <property type="entry name" value="GNAT"/>
    <property type="match status" value="1"/>
</dbReference>
<dbReference type="Gene3D" id="3.40.630.30">
    <property type="match status" value="1"/>
</dbReference>